<keyword evidence="1" id="KW-0812">Transmembrane</keyword>
<sequence length="253" mass="27431">MKVFLTIVIRVSQKIQNPNQKGNGFIIGLVALVAVVVVVIGAVVFIGRSQPIKGVPDEDVNFSVALDGDVIRLGQLDAKDAKTATVFEDFSCHYCADMSGGGHADELKALSDGKMIVEQRTLNFLDGQRVEDRDGHSTRTYAIARMIAESGNAKAYWNFHNMMMEQQQTAINWDNNDFADRLDQLGVDGDIVKKVRAGVDLAEAQASATKNANDLEKRLGSVSSPHVFVDGKDVLDNIAANGGLGEWVKQVLA</sequence>
<evidence type="ECO:0000259" key="2">
    <source>
        <dbReference type="Pfam" id="PF13462"/>
    </source>
</evidence>
<reference evidence="3 4" key="1">
    <citation type="submission" date="2013-10" db="EMBL/GenBank/DDBJ databases">
        <title>Complete genome sequence of Corynebacterium lactis DSM 45799(T), isolated from raw cow milk.</title>
        <authorList>
            <person name="Ruckert C."/>
            <person name="Albersmeier A."/>
            <person name="Lipski A."/>
            <person name="Kalinowski J."/>
        </authorList>
    </citation>
    <scope>NUCLEOTIDE SEQUENCE [LARGE SCALE GENOMIC DNA]</scope>
    <source>
        <strain evidence="3 4">RW2-5</strain>
    </source>
</reference>
<evidence type="ECO:0000313" key="4">
    <source>
        <dbReference type="Proteomes" id="UP000058446"/>
    </source>
</evidence>
<dbReference type="Proteomes" id="UP000058446">
    <property type="component" value="Chromosome"/>
</dbReference>
<feature type="transmembrane region" description="Helical" evidence="1">
    <location>
        <begin position="24"/>
        <end position="46"/>
    </location>
</feature>
<keyword evidence="1" id="KW-1133">Transmembrane helix</keyword>
<gene>
    <name evidence="3" type="ORF">CLAC_03015</name>
</gene>
<dbReference type="SUPFAM" id="SSF52833">
    <property type="entry name" value="Thioredoxin-like"/>
    <property type="match status" value="1"/>
</dbReference>
<dbReference type="PATRIC" id="fig|1408189.4.peg.600"/>
<keyword evidence="1" id="KW-0472">Membrane</keyword>
<proteinExistence type="predicted"/>
<dbReference type="Gene3D" id="3.40.30.10">
    <property type="entry name" value="Glutaredoxin"/>
    <property type="match status" value="1"/>
</dbReference>
<feature type="domain" description="Thioredoxin-like fold" evidence="2">
    <location>
        <begin position="72"/>
        <end position="238"/>
    </location>
</feature>
<dbReference type="CDD" id="cd02972">
    <property type="entry name" value="DsbA_family"/>
    <property type="match status" value="1"/>
</dbReference>
<organism evidence="3 4">
    <name type="scientific">Corynebacterium lactis RW2-5</name>
    <dbReference type="NCBI Taxonomy" id="1408189"/>
    <lineage>
        <taxon>Bacteria</taxon>
        <taxon>Bacillati</taxon>
        <taxon>Actinomycetota</taxon>
        <taxon>Actinomycetes</taxon>
        <taxon>Mycobacteriales</taxon>
        <taxon>Corynebacteriaceae</taxon>
        <taxon>Corynebacterium</taxon>
    </lineage>
</organism>
<dbReference type="EMBL" id="CP006841">
    <property type="protein sequence ID" value="ALA66875.1"/>
    <property type="molecule type" value="Genomic_DNA"/>
</dbReference>
<dbReference type="Pfam" id="PF13462">
    <property type="entry name" value="Thioredoxin_4"/>
    <property type="match status" value="1"/>
</dbReference>
<dbReference type="InterPro" id="IPR036249">
    <property type="entry name" value="Thioredoxin-like_sf"/>
</dbReference>
<dbReference type="KEGG" id="clw:CLAC_03015"/>
<evidence type="ECO:0000256" key="1">
    <source>
        <dbReference type="SAM" id="Phobius"/>
    </source>
</evidence>
<protein>
    <recommendedName>
        <fullName evidence="2">Thioredoxin-like fold domain-containing protein</fullName>
    </recommendedName>
</protein>
<keyword evidence="4" id="KW-1185">Reference proteome</keyword>
<dbReference type="STRING" id="1408189.CLAC_03015"/>
<evidence type="ECO:0000313" key="3">
    <source>
        <dbReference type="EMBL" id="ALA66875.1"/>
    </source>
</evidence>
<dbReference type="AlphaFoldDB" id="A0A0K2GYL1"/>
<dbReference type="InterPro" id="IPR012336">
    <property type="entry name" value="Thioredoxin-like_fold"/>
</dbReference>
<name>A0A0K2GYL1_9CORY</name>
<accession>A0A0K2GYL1</accession>